<dbReference type="InterPro" id="IPR032284">
    <property type="entry name" value="RecQ_Zn-bd"/>
</dbReference>
<dbReference type="CDD" id="cd17920">
    <property type="entry name" value="DEXHc_RecQ"/>
    <property type="match status" value="1"/>
</dbReference>
<comment type="cofactor">
    <cofactor evidence="1">
        <name>Mg(2+)</name>
        <dbReference type="ChEBI" id="CHEBI:18420"/>
    </cofactor>
</comment>
<dbReference type="InterPro" id="IPR010997">
    <property type="entry name" value="HRDC-like_sf"/>
</dbReference>
<feature type="domain" description="HRDC" evidence="18">
    <location>
        <begin position="531"/>
        <end position="609"/>
    </location>
</feature>
<dbReference type="AlphaFoldDB" id="A0A1B2I8E5"/>
<gene>
    <name evidence="21" type="ORF">BED41_14675</name>
</gene>
<dbReference type="GO" id="GO:0009432">
    <property type="term" value="P:SOS response"/>
    <property type="evidence" value="ECO:0007669"/>
    <property type="project" value="UniProtKB-UniRule"/>
</dbReference>
<dbReference type="PROSITE" id="PS00690">
    <property type="entry name" value="DEAH_ATP_HELICASE"/>
    <property type="match status" value="1"/>
</dbReference>
<evidence type="ECO:0000259" key="18">
    <source>
        <dbReference type="PROSITE" id="PS50967"/>
    </source>
</evidence>
<evidence type="ECO:0000256" key="4">
    <source>
        <dbReference type="ARBA" id="ARBA00022723"/>
    </source>
</evidence>
<keyword evidence="7" id="KW-0378">Hydrolase</keyword>
<dbReference type="GO" id="GO:0006281">
    <property type="term" value="P:DNA repair"/>
    <property type="evidence" value="ECO:0007669"/>
    <property type="project" value="UniProtKB-KW"/>
</dbReference>
<evidence type="ECO:0000256" key="7">
    <source>
        <dbReference type="ARBA" id="ARBA00022801"/>
    </source>
</evidence>
<dbReference type="SMART" id="SM00490">
    <property type="entry name" value="HELICc"/>
    <property type="match status" value="1"/>
</dbReference>
<comment type="cofactor">
    <cofactor evidence="2">
        <name>Zn(2+)</name>
        <dbReference type="ChEBI" id="CHEBI:29105"/>
    </cofactor>
</comment>
<dbReference type="Gene3D" id="3.40.50.300">
    <property type="entry name" value="P-loop containing nucleotide triphosphate hydrolases"/>
    <property type="match status" value="2"/>
</dbReference>
<dbReference type="GO" id="GO:0006310">
    <property type="term" value="P:DNA recombination"/>
    <property type="evidence" value="ECO:0007669"/>
    <property type="project" value="UniProtKB-UniRule"/>
</dbReference>
<dbReference type="GO" id="GO:0016787">
    <property type="term" value="F:hydrolase activity"/>
    <property type="evidence" value="ECO:0007669"/>
    <property type="project" value="UniProtKB-KW"/>
</dbReference>
<dbReference type="NCBIfam" id="TIGR01389">
    <property type="entry name" value="recQ"/>
    <property type="match status" value="1"/>
</dbReference>
<evidence type="ECO:0000256" key="9">
    <source>
        <dbReference type="ARBA" id="ARBA00022833"/>
    </source>
</evidence>
<evidence type="ECO:0000256" key="12">
    <source>
        <dbReference type="ARBA" id="ARBA00023172"/>
    </source>
</evidence>
<dbReference type="SMART" id="SM00487">
    <property type="entry name" value="DEXDc"/>
    <property type="match status" value="1"/>
</dbReference>
<dbReference type="InterPro" id="IPR036390">
    <property type="entry name" value="WH_DNA-bd_sf"/>
</dbReference>
<dbReference type="InterPro" id="IPR002464">
    <property type="entry name" value="DNA/RNA_helicase_DEAH_CS"/>
</dbReference>
<evidence type="ECO:0000256" key="15">
    <source>
        <dbReference type="ARBA" id="ARBA00034617"/>
    </source>
</evidence>
<comment type="similarity">
    <text evidence="3">Belongs to the helicase family. RecQ subfamily.</text>
</comment>
<keyword evidence="6" id="KW-0227">DNA damage</keyword>
<evidence type="ECO:0000313" key="22">
    <source>
        <dbReference type="Proteomes" id="UP000093044"/>
    </source>
</evidence>
<dbReference type="GO" id="GO:0009378">
    <property type="term" value="F:four-way junction helicase activity"/>
    <property type="evidence" value="ECO:0007669"/>
    <property type="project" value="TreeGrafter"/>
</dbReference>
<dbReference type="InterPro" id="IPR018982">
    <property type="entry name" value="RQC_domain"/>
</dbReference>
<keyword evidence="22" id="KW-1185">Reference proteome</keyword>
<dbReference type="GO" id="GO:0005737">
    <property type="term" value="C:cytoplasm"/>
    <property type="evidence" value="ECO:0007669"/>
    <property type="project" value="TreeGrafter"/>
</dbReference>
<dbReference type="GO" id="GO:0043590">
    <property type="term" value="C:bacterial nucleoid"/>
    <property type="evidence" value="ECO:0007669"/>
    <property type="project" value="TreeGrafter"/>
</dbReference>
<dbReference type="InterPro" id="IPR014001">
    <property type="entry name" value="Helicase_ATP-bd"/>
</dbReference>
<feature type="domain" description="Helicase ATP-binding" evidence="19">
    <location>
        <begin position="28"/>
        <end position="197"/>
    </location>
</feature>
<keyword evidence="11" id="KW-0238">DNA-binding</keyword>
<dbReference type="GeneID" id="83059089"/>
<dbReference type="CDD" id="cd18794">
    <property type="entry name" value="SF2_C_RecQ"/>
    <property type="match status" value="1"/>
</dbReference>
<dbReference type="Pfam" id="PF09382">
    <property type="entry name" value="RQC"/>
    <property type="match status" value="1"/>
</dbReference>
<dbReference type="GO" id="GO:0043138">
    <property type="term" value="F:3'-5' DNA helicase activity"/>
    <property type="evidence" value="ECO:0007669"/>
    <property type="project" value="UniProtKB-EC"/>
</dbReference>
<evidence type="ECO:0000256" key="1">
    <source>
        <dbReference type="ARBA" id="ARBA00001946"/>
    </source>
</evidence>
<dbReference type="NCBIfam" id="TIGR00614">
    <property type="entry name" value="recQ_fam"/>
    <property type="match status" value="1"/>
</dbReference>
<dbReference type="InterPro" id="IPR044876">
    <property type="entry name" value="HRDC_dom_sf"/>
</dbReference>
<dbReference type="PROSITE" id="PS51192">
    <property type="entry name" value="HELICASE_ATP_BIND_1"/>
    <property type="match status" value="1"/>
</dbReference>
<evidence type="ECO:0000256" key="16">
    <source>
        <dbReference type="NCBIfam" id="TIGR01389"/>
    </source>
</evidence>
<evidence type="ECO:0000313" key="21">
    <source>
        <dbReference type="EMBL" id="ANZ46236.1"/>
    </source>
</evidence>
<dbReference type="SMART" id="SM00341">
    <property type="entry name" value="HRDC"/>
    <property type="match status" value="1"/>
</dbReference>
<dbReference type="Proteomes" id="UP000093044">
    <property type="component" value="Chromosome"/>
</dbReference>
<evidence type="ECO:0000256" key="2">
    <source>
        <dbReference type="ARBA" id="ARBA00001947"/>
    </source>
</evidence>
<dbReference type="GO" id="GO:0006260">
    <property type="term" value="P:DNA replication"/>
    <property type="evidence" value="ECO:0007669"/>
    <property type="project" value="InterPro"/>
</dbReference>
<dbReference type="PROSITE" id="PS50967">
    <property type="entry name" value="HRDC"/>
    <property type="match status" value="1"/>
</dbReference>
<dbReference type="SUPFAM" id="SSF52540">
    <property type="entry name" value="P-loop containing nucleoside triphosphate hydrolases"/>
    <property type="match status" value="1"/>
</dbReference>
<dbReference type="GO" id="GO:0005524">
    <property type="term" value="F:ATP binding"/>
    <property type="evidence" value="ECO:0007669"/>
    <property type="project" value="UniProtKB-KW"/>
</dbReference>
<dbReference type="GO" id="GO:0030894">
    <property type="term" value="C:replisome"/>
    <property type="evidence" value="ECO:0007669"/>
    <property type="project" value="TreeGrafter"/>
</dbReference>
<reference evidence="21" key="1">
    <citation type="submission" date="2016-08" db="EMBL/GenBank/DDBJ databases">
        <title>Complete genome of Cloacibacillus porcorum.</title>
        <authorList>
            <person name="Looft T."/>
            <person name="Bayles D.O."/>
            <person name="Alt D.P."/>
        </authorList>
    </citation>
    <scope>NUCLEOTIDE SEQUENCE [LARGE SCALE GENOMIC DNA]</scope>
    <source>
        <strain evidence="21">CL-84</strain>
    </source>
</reference>
<dbReference type="InterPro" id="IPR006293">
    <property type="entry name" value="DNA_helicase_ATP-dep_RecQ_bac"/>
</dbReference>
<dbReference type="Pfam" id="PF16124">
    <property type="entry name" value="RecQ_Zn_bind"/>
    <property type="match status" value="1"/>
</dbReference>
<dbReference type="Pfam" id="PF00270">
    <property type="entry name" value="DEAD"/>
    <property type="match status" value="1"/>
</dbReference>
<dbReference type="GO" id="GO:0046872">
    <property type="term" value="F:metal ion binding"/>
    <property type="evidence" value="ECO:0007669"/>
    <property type="project" value="UniProtKB-KW"/>
</dbReference>
<evidence type="ECO:0000259" key="20">
    <source>
        <dbReference type="PROSITE" id="PS51194"/>
    </source>
</evidence>
<dbReference type="FunFam" id="1.10.150.80:FF:000002">
    <property type="entry name" value="ATP-dependent DNA helicase RecQ"/>
    <property type="match status" value="1"/>
</dbReference>
<accession>A0A1B2I8E5</accession>
<keyword evidence="12" id="KW-0233">DNA recombination</keyword>
<sequence>MGQTEQALEVLKKVFGYGSFRKGQQEIIEAVTSGRDALGIMPTGAGKSLCYQIPAILSGGTAIIISPLISLMKDQVDALVQNGVSAASINSAVDWETASDIFREVRQGRVSLLYVAPERLEGEGFAEFLRSIDIGLVVVDEAHCVSQWGHDFRPSYLNIAPVIASLPKRPTVAAFTATATPEVRDDIISQLALREPFTLTTGFDRENLFFHVEHPADKNAALIQYVRQFPDVSGIVYASTRKNVESICERLRGHGINAVRYHAGLSDEERRRNQESFIYDRASIMVATNAFGMGIDKSNVRYVIHYNMPSNLDAYYQEAGRAGRDGLPADCILFYGSRDIMTARFFIAQSPEETRPAAYRKLQAMVDYCHTNNCLRGYILSYFGESGVPEKCSACGNCTNEIERVDITVEAQKILSCVYRMAQASGGGKYGSVMLVNVLRGSKREEVRRLGFDKISTWGLLKEHSAQNVHEMINFLISENYLQMENSDYPVLSFTERTMPFLRSATPLIMRRTEERAQKAERLKKRAKSVEIVRSELFEELRALRRAIATEEGVPPYVVFTDKTLSAICDMLPTDEEEFLEVPGVGAAKLERYGEAFIDAVNDWKGRQG</sequence>
<feature type="coiled-coil region" evidence="17">
    <location>
        <begin position="510"/>
        <end position="540"/>
    </location>
</feature>
<evidence type="ECO:0000256" key="17">
    <source>
        <dbReference type="SAM" id="Coils"/>
    </source>
</evidence>
<evidence type="ECO:0000256" key="5">
    <source>
        <dbReference type="ARBA" id="ARBA00022741"/>
    </source>
</evidence>
<dbReference type="InterPro" id="IPR027417">
    <property type="entry name" value="P-loop_NTPase"/>
</dbReference>
<keyword evidence="8 21" id="KW-0347">Helicase</keyword>
<dbReference type="PANTHER" id="PTHR13710">
    <property type="entry name" value="DNA HELICASE RECQ FAMILY MEMBER"/>
    <property type="match status" value="1"/>
</dbReference>
<organism evidence="21 22">
    <name type="scientific">Cloacibacillus porcorum</name>
    <dbReference type="NCBI Taxonomy" id="1197717"/>
    <lineage>
        <taxon>Bacteria</taxon>
        <taxon>Thermotogati</taxon>
        <taxon>Synergistota</taxon>
        <taxon>Synergistia</taxon>
        <taxon>Synergistales</taxon>
        <taxon>Synergistaceae</taxon>
        <taxon>Cloacibacillus</taxon>
    </lineage>
</organism>
<dbReference type="InterPro" id="IPR004589">
    <property type="entry name" value="DNA_helicase_ATP-dep_RecQ"/>
</dbReference>
<dbReference type="RefSeq" id="WP_066748007.1">
    <property type="nucleotide sequence ID" value="NZ_CP016757.1"/>
</dbReference>
<keyword evidence="13" id="KW-0234">DNA repair</keyword>
<proteinExistence type="inferred from homology"/>
<dbReference type="Pfam" id="PF00570">
    <property type="entry name" value="HRDC"/>
    <property type="match status" value="1"/>
</dbReference>
<keyword evidence="4" id="KW-0479">Metal-binding</keyword>
<dbReference type="EC" id="5.6.2.4" evidence="16"/>
<dbReference type="SUPFAM" id="SSF46785">
    <property type="entry name" value="Winged helix' DNA-binding domain"/>
    <property type="match status" value="1"/>
</dbReference>
<dbReference type="InterPro" id="IPR001650">
    <property type="entry name" value="Helicase_C-like"/>
</dbReference>
<keyword evidence="10" id="KW-0067">ATP-binding</keyword>
<evidence type="ECO:0000256" key="3">
    <source>
        <dbReference type="ARBA" id="ARBA00005446"/>
    </source>
</evidence>
<protein>
    <recommendedName>
        <fullName evidence="16">DNA helicase RecQ</fullName>
        <ecNumber evidence="16">5.6.2.4</ecNumber>
    </recommendedName>
</protein>
<dbReference type="GO" id="GO:0003677">
    <property type="term" value="F:DNA binding"/>
    <property type="evidence" value="ECO:0007669"/>
    <property type="project" value="UniProtKB-KW"/>
</dbReference>
<dbReference type="PANTHER" id="PTHR13710:SF105">
    <property type="entry name" value="ATP-DEPENDENT DNA HELICASE Q1"/>
    <property type="match status" value="1"/>
</dbReference>
<evidence type="ECO:0000256" key="8">
    <source>
        <dbReference type="ARBA" id="ARBA00022806"/>
    </source>
</evidence>
<dbReference type="PROSITE" id="PS51194">
    <property type="entry name" value="HELICASE_CTER"/>
    <property type="match status" value="1"/>
</dbReference>
<evidence type="ECO:0000256" key="14">
    <source>
        <dbReference type="ARBA" id="ARBA00023235"/>
    </source>
</evidence>
<keyword evidence="17" id="KW-0175">Coiled coil</keyword>
<dbReference type="OrthoDB" id="143059at2"/>
<dbReference type="EMBL" id="CP016757">
    <property type="protein sequence ID" value="ANZ46236.1"/>
    <property type="molecule type" value="Genomic_DNA"/>
</dbReference>
<evidence type="ECO:0000256" key="11">
    <source>
        <dbReference type="ARBA" id="ARBA00023125"/>
    </source>
</evidence>
<evidence type="ECO:0000256" key="10">
    <source>
        <dbReference type="ARBA" id="ARBA00022840"/>
    </source>
</evidence>
<evidence type="ECO:0000256" key="6">
    <source>
        <dbReference type="ARBA" id="ARBA00022763"/>
    </source>
</evidence>
<dbReference type="InterPro" id="IPR036388">
    <property type="entry name" value="WH-like_DNA-bd_sf"/>
</dbReference>
<dbReference type="FunFam" id="3.40.50.300:FF:000296">
    <property type="entry name" value="ATP-dependent DNA helicase RecQ"/>
    <property type="match status" value="1"/>
</dbReference>
<dbReference type="KEGG" id="cpor:BED41_14675"/>
<feature type="domain" description="Helicase C-terminal" evidence="20">
    <location>
        <begin position="221"/>
        <end position="363"/>
    </location>
</feature>
<keyword evidence="9" id="KW-0862">Zinc</keyword>
<dbReference type="SUPFAM" id="SSF47819">
    <property type="entry name" value="HRDC-like"/>
    <property type="match status" value="1"/>
</dbReference>
<dbReference type="STRING" id="1197717.BED41_14675"/>
<dbReference type="Gene3D" id="1.10.150.80">
    <property type="entry name" value="HRDC domain"/>
    <property type="match status" value="1"/>
</dbReference>
<comment type="catalytic activity">
    <reaction evidence="15">
        <text>Couples ATP hydrolysis with the unwinding of duplex DNA by translocating in the 3'-5' direction.</text>
        <dbReference type="EC" id="5.6.2.4"/>
    </reaction>
</comment>
<dbReference type="InterPro" id="IPR011545">
    <property type="entry name" value="DEAD/DEAH_box_helicase_dom"/>
</dbReference>
<dbReference type="SMART" id="SM00956">
    <property type="entry name" value="RQC"/>
    <property type="match status" value="1"/>
</dbReference>
<dbReference type="InterPro" id="IPR002121">
    <property type="entry name" value="HRDC_dom"/>
</dbReference>
<evidence type="ECO:0000256" key="13">
    <source>
        <dbReference type="ARBA" id="ARBA00023204"/>
    </source>
</evidence>
<dbReference type="Gene3D" id="1.10.10.10">
    <property type="entry name" value="Winged helix-like DNA-binding domain superfamily/Winged helix DNA-binding domain"/>
    <property type="match status" value="1"/>
</dbReference>
<keyword evidence="5" id="KW-0547">Nucleotide-binding</keyword>
<evidence type="ECO:0000259" key="19">
    <source>
        <dbReference type="PROSITE" id="PS51192"/>
    </source>
</evidence>
<dbReference type="Pfam" id="PF00271">
    <property type="entry name" value="Helicase_C"/>
    <property type="match status" value="1"/>
</dbReference>
<name>A0A1B2I8E5_9BACT</name>
<keyword evidence="14" id="KW-0413">Isomerase</keyword>